<protein>
    <submittedName>
        <fullName evidence="1">Uncharacterized protein</fullName>
    </submittedName>
</protein>
<comment type="caution">
    <text evidence="1">The sequence shown here is derived from an EMBL/GenBank/DDBJ whole genome shotgun (WGS) entry which is preliminary data.</text>
</comment>
<name>A0A8S3K1B8_9BILA</name>
<proteinExistence type="predicted"/>
<organism evidence="1 2">
    <name type="scientific">Rotaria magnacalcarata</name>
    <dbReference type="NCBI Taxonomy" id="392030"/>
    <lineage>
        <taxon>Eukaryota</taxon>
        <taxon>Metazoa</taxon>
        <taxon>Spiralia</taxon>
        <taxon>Gnathifera</taxon>
        <taxon>Rotifera</taxon>
        <taxon>Eurotatoria</taxon>
        <taxon>Bdelloidea</taxon>
        <taxon>Philodinida</taxon>
        <taxon>Philodinidae</taxon>
        <taxon>Rotaria</taxon>
    </lineage>
</organism>
<accession>A0A8S3K1B8</accession>
<dbReference type="Proteomes" id="UP000681720">
    <property type="component" value="Unassembled WGS sequence"/>
</dbReference>
<reference evidence="1" key="1">
    <citation type="submission" date="2021-02" db="EMBL/GenBank/DDBJ databases">
        <authorList>
            <person name="Nowell W R."/>
        </authorList>
    </citation>
    <scope>NUCLEOTIDE SEQUENCE</scope>
</reference>
<sequence>MEVTNSSLALIQLIDCFFLFRQGRNKFVVSSYSSNAYVFFYLDMQKTNSWFEYRKRFVVWISKQIHDMQKTNS</sequence>
<dbReference type="AlphaFoldDB" id="A0A8S3K1B8"/>
<feature type="non-terminal residue" evidence="1">
    <location>
        <position position="1"/>
    </location>
</feature>
<dbReference type="EMBL" id="CAJOBJ010369354">
    <property type="protein sequence ID" value="CAF5222683.1"/>
    <property type="molecule type" value="Genomic_DNA"/>
</dbReference>
<evidence type="ECO:0000313" key="1">
    <source>
        <dbReference type="EMBL" id="CAF5222683.1"/>
    </source>
</evidence>
<gene>
    <name evidence="1" type="ORF">GIL414_LOCUS85194</name>
</gene>
<evidence type="ECO:0000313" key="2">
    <source>
        <dbReference type="Proteomes" id="UP000681720"/>
    </source>
</evidence>